<feature type="compositionally biased region" description="Polar residues" evidence="1">
    <location>
        <begin position="92"/>
        <end position="109"/>
    </location>
</feature>
<protein>
    <submittedName>
        <fullName evidence="2">Uncharacterized protein</fullName>
    </submittedName>
</protein>
<comment type="caution">
    <text evidence="2">The sequence shown here is derived from an EMBL/GenBank/DDBJ whole genome shotgun (WGS) entry which is preliminary data.</text>
</comment>
<dbReference type="Proteomes" id="UP001434883">
    <property type="component" value="Unassembled WGS sequence"/>
</dbReference>
<accession>A0ABV0R940</accession>
<name>A0ABV0R940_9TELE</name>
<proteinExistence type="predicted"/>
<feature type="region of interest" description="Disordered" evidence="1">
    <location>
        <begin position="92"/>
        <end position="122"/>
    </location>
</feature>
<reference evidence="2 3" key="1">
    <citation type="submission" date="2021-06" db="EMBL/GenBank/DDBJ databases">
        <authorList>
            <person name="Palmer J.M."/>
        </authorList>
    </citation>
    <scope>NUCLEOTIDE SEQUENCE [LARGE SCALE GENOMIC DNA]</scope>
    <source>
        <strain evidence="2 3">XC_2019</strain>
        <tissue evidence="2">Muscle</tissue>
    </source>
</reference>
<evidence type="ECO:0000256" key="1">
    <source>
        <dbReference type="SAM" id="MobiDB-lite"/>
    </source>
</evidence>
<gene>
    <name evidence="2" type="ORF">XENOCAPTIV_016636</name>
</gene>
<organism evidence="2 3">
    <name type="scientific">Xenoophorus captivus</name>
    <dbReference type="NCBI Taxonomy" id="1517983"/>
    <lineage>
        <taxon>Eukaryota</taxon>
        <taxon>Metazoa</taxon>
        <taxon>Chordata</taxon>
        <taxon>Craniata</taxon>
        <taxon>Vertebrata</taxon>
        <taxon>Euteleostomi</taxon>
        <taxon>Actinopterygii</taxon>
        <taxon>Neopterygii</taxon>
        <taxon>Teleostei</taxon>
        <taxon>Neoteleostei</taxon>
        <taxon>Acanthomorphata</taxon>
        <taxon>Ovalentaria</taxon>
        <taxon>Atherinomorphae</taxon>
        <taxon>Cyprinodontiformes</taxon>
        <taxon>Goodeidae</taxon>
        <taxon>Xenoophorus</taxon>
    </lineage>
</organism>
<evidence type="ECO:0000313" key="2">
    <source>
        <dbReference type="EMBL" id="MEQ2204664.1"/>
    </source>
</evidence>
<evidence type="ECO:0000313" key="3">
    <source>
        <dbReference type="Proteomes" id="UP001434883"/>
    </source>
</evidence>
<keyword evidence="3" id="KW-1185">Reference proteome</keyword>
<dbReference type="EMBL" id="JAHRIN010037065">
    <property type="protein sequence ID" value="MEQ2204664.1"/>
    <property type="molecule type" value="Genomic_DNA"/>
</dbReference>
<sequence length="122" mass="13590">MALVMNGLHCQRKKGKIGPGSPWRINTDRRKDLLRMLKTLHSLSLLSPASLTDKPLGASGRGAERCCQLETLGRHRHERGPFESSYAQFGIQTSQRRHFSTSSSQPSADTKSDNNSRVKLLC</sequence>